<proteinExistence type="predicted"/>
<protein>
    <recommendedName>
        <fullName evidence="4">DUF1918 domain-containing protein</fullName>
    </recommendedName>
</protein>
<comment type="caution">
    <text evidence="2">The sequence shown here is derived from an EMBL/GenBank/DDBJ whole genome shotgun (WGS) entry which is preliminary data.</text>
</comment>
<keyword evidence="3" id="KW-1185">Reference proteome</keyword>
<evidence type="ECO:0000313" key="2">
    <source>
        <dbReference type="EMBL" id="PJE97523.1"/>
    </source>
</evidence>
<evidence type="ECO:0000313" key="3">
    <source>
        <dbReference type="Proteomes" id="UP000230407"/>
    </source>
</evidence>
<reference evidence="2 3" key="1">
    <citation type="submission" date="2017-11" db="EMBL/GenBank/DDBJ databases">
        <title>Streptomyces carmine sp. nov., a novel actinomycete isolated from Sophora alopecuroides in Xinjiang, China.</title>
        <authorList>
            <person name="Wang Y."/>
            <person name="Luo X."/>
            <person name="Wan C."/>
            <person name="Zhang L."/>
        </authorList>
    </citation>
    <scope>NUCLEOTIDE SEQUENCE [LARGE SCALE GENOMIC DNA]</scope>
    <source>
        <strain evidence="2 3">TRM SA0054</strain>
    </source>
</reference>
<dbReference type="RefSeq" id="WP_100202064.1">
    <property type="nucleotide sequence ID" value="NZ_PGGW01000040.1"/>
</dbReference>
<organism evidence="2 3">
    <name type="scientific">Streptomyces carminius</name>
    <dbReference type="NCBI Taxonomy" id="2665496"/>
    <lineage>
        <taxon>Bacteria</taxon>
        <taxon>Bacillati</taxon>
        <taxon>Actinomycetota</taxon>
        <taxon>Actinomycetes</taxon>
        <taxon>Kitasatosporales</taxon>
        <taxon>Streptomycetaceae</taxon>
        <taxon>Streptomyces</taxon>
    </lineage>
</organism>
<sequence>MTGGGSGRGEESEEEPPEVAIGSAVRDLRDGRVGDVLDVRPGLVRLRPLCGGREWEAAPDEIRPLTPREQLSARLAAANARSRHPRP</sequence>
<feature type="region of interest" description="Disordered" evidence="1">
    <location>
        <begin position="1"/>
        <end position="26"/>
    </location>
</feature>
<dbReference type="EMBL" id="PGGW01000040">
    <property type="protein sequence ID" value="PJE97523.1"/>
    <property type="molecule type" value="Genomic_DNA"/>
</dbReference>
<gene>
    <name evidence="2" type="ORF">CUT44_12675</name>
</gene>
<dbReference type="AlphaFoldDB" id="A0A2M8LZZ0"/>
<name>A0A2M8LZZ0_9ACTN</name>
<evidence type="ECO:0000256" key="1">
    <source>
        <dbReference type="SAM" id="MobiDB-lite"/>
    </source>
</evidence>
<accession>A0A2M8LZZ0</accession>
<evidence type="ECO:0008006" key="4">
    <source>
        <dbReference type="Google" id="ProtNLM"/>
    </source>
</evidence>
<dbReference type="Proteomes" id="UP000230407">
    <property type="component" value="Unassembled WGS sequence"/>
</dbReference>